<keyword evidence="3" id="KW-1185">Reference proteome</keyword>
<dbReference type="KEGG" id="fer:FNB15_05875"/>
<dbReference type="NCBIfam" id="TIGR00229">
    <property type="entry name" value="sensory_box"/>
    <property type="match status" value="1"/>
</dbReference>
<gene>
    <name evidence="2" type="ORF">FNB15_05875</name>
</gene>
<dbReference type="Proteomes" id="UP000317496">
    <property type="component" value="Chromosome"/>
</dbReference>
<dbReference type="Gene3D" id="3.30.450.20">
    <property type="entry name" value="PAS domain"/>
    <property type="match status" value="1"/>
</dbReference>
<name>A0A516GZA5_9PROT</name>
<dbReference type="InterPro" id="IPR013655">
    <property type="entry name" value="PAS_fold_3"/>
</dbReference>
<reference evidence="2 3" key="1">
    <citation type="submission" date="2019-07" db="EMBL/GenBank/DDBJ databases">
        <title>Genome sequencing for Ferrovibrio sp. K5.</title>
        <authorList>
            <person name="Park S.-J."/>
        </authorList>
    </citation>
    <scope>NUCLEOTIDE SEQUENCE [LARGE SCALE GENOMIC DNA]</scope>
    <source>
        <strain evidence="2 3">K5</strain>
    </source>
</reference>
<dbReference type="InterPro" id="IPR000014">
    <property type="entry name" value="PAS"/>
</dbReference>
<dbReference type="EMBL" id="CP041636">
    <property type="protein sequence ID" value="QDO96832.1"/>
    <property type="molecule type" value="Genomic_DNA"/>
</dbReference>
<dbReference type="SUPFAM" id="SSF55785">
    <property type="entry name" value="PYP-like sensor domain (PAS domain)"/>
    <property type="match status" value="1"/>
</dbReference>
<protein>
    <submittedName>
        <fullName evidence="2">PAS domain-containing protein</fullName>
    </submittedName>
</protein>
<proteinExistence type="predicted"/>
<feature type="domain" description="PAS" evidence="1">
    <location>
        <begin position="24"/>
        <end position="75"/>
    </location>
</feature>
<evidence type="ECO:0000313" key="2">
    <source>
        <dbReference type="EMBL" id="QDO96832.1"/>
    </source>
</evidence>
<accession>A0A516GZA5</accession>
<evidence type="ECO:0000259" key="1">
    <source>
        <dbReference type="PROSITE" id="PS50112"/>
    </source>
</evidence>
<dbReference type="AlphaFoldDB" id="A0A516GZA5"/>
<organism evidence="2 3">
    <name type="scientific">Ferrovibrio terrae</name>
    <dbReference type="NCBI Taxonomy" id="2594003"/>
    <lineage>
        <taxon>Bacteria</taxon>
        <taxon>Pseudomonadati</taxon>
        <taxon>Pseudomonadota</taxon>
        <taxon>Alphaproteobacteria</taxon>
        <taxon>Rhodospirillales</taxon>
        <taxon>Rhodospirillaceae</taxon>
        <taxon>Ferrovibrio</taxon>
    </lineage>
</organism>
<dbReference type="RefSeq" id="WP_144067813.1">
    <property type="nucleotide sequence ID" value="NZ_CP041636.1"/>
</dbReference>
<sequence>MLRPTPTQTERIFGDDEIIVSKTDTKGRILYANDVFCRVGQYAERELIGQPHSILRHPDMPRCVFQLLWDVITDGREIFAYVKNLAKSGDYYWVLAHVTPSYDKAGRIEGYHSNRRRPDAAAIRQIAPLYQALLEEERRHADRKQGQAAGVALLQKLLADRGQSYDEFVFALAT</sequence>
<dbReference type="OrthoDB" id="266313at2"/>
<dbReference type="CDD" id="cd00130">
    <property type="entry name" value="PAS"/>
    <property type="match status" value="1"/>
</dbReference>
<evidence type="ECO:0000313" key="3">
    <source>
        <dbReference type="Proteomes" id="UP000317496"/>
    </source>
</evidence>
<dbReference type="InterPro" id="IPR035965">
    <property type="entry name" value="PAS-like_dom_sf"/>
</dbReference>
<dbReference type="PROSITE" id="PS50112">
    <property type="entry name" value="PAS"/>
    <property type="match status" value="1"/>
</dbReference>
<dbReference type="Pfam" id="PF08447">
    <property type="entry name" value="PAS_3"/>
    <property type="match status" value="1"/>
</dbReference>